<dbReference type="InterPro" id="IPR002731">
    <property type="entry name" value="ATPase_BadF"/>
</dbReference>
<dbReference type="EMBL" id="JACHMY010000001">
    <property type="protein sequence ID" value="MBB5840804.1"/>
    <property type="molecule type" value="Genomic_DNA"/>
</dbReference>
<evidence type="ECO:0000259" key="1">
    <source>
        <dbReference type="Pfam" id="PF01869"/>
    </source>
</evidence>
<dbReference type="PANTHER" id="PTHR43190:SF3">
    <property type="entry name" value="N-ACETYL-D-GLUCOSAMINE KINASE"/>
    <property type="match status" value="1"/>
</dbReference>
<evidence type="ECO:0000313" key="2">
    <source>
        <dbReference type="EMBL" id="MBB5840804.1"/>
    </source>
</evidence>
<name>A0A7W9JF45_9ACTN</name>
<dbReference type="SUPFAM" id="SSF53067">
    <property type="entry name" value="Actin-like ATPase domain"/>
    <property type="match status" value="2"/>
</dbReference>
<keyword evidence="2" id="KW-0808">Transferase</keyword>
<proteinExistence type="predicted"/>
<keyword evidence="2" id="KW-0418">Kinase</keyword>
<dbReference type="Pfam" id="PF01869">
    <property type="entry name" value="BcrAD_BadFG"/>
    <property type="match status" value="1"/>
</dbReference>
<accession>A0A7W9JF45</accession>
<dbReference type="Gene3D" id="3.30.420.40">
    <property type="match status" value="2"/>
</dbReference>
<feature type="domain" description="ATPase BadF/BadG/BcrA/BcrD type" evidence="1">
    <location>
        <begin position="24"/>
        <end position="331"/>
    </location>
</feature>
<gene>
    <name evidence="2" type="ORF">HDA39_007538</name>
</gene>
<evidence type="ECO:0000313" key="3">
    <source>
        <dbReference type="Proteomes" id="UP000549971"/>
    </source>
</evidence>
<keyword evidence="3" id="KW-1185">Reference proteome</keyword>
<comment type="caution">
    <text evidence="2">The sequence shown here is derived from an EMBL/GenBank/DDBJ whole genome shotgun (WGS) entry which is preliminary data.</text>
</comment>
<sequence>MSVDHALPEPQDTVVLRPATTLVLGGDLGGTSTRIVIADHDGNVVGRGAAAGGNPTSHPASAAANFGQAIRQALTGLDPALALDPTTVKAAVIGAAGGSALSKPEVAAQFDAAWSGAGLVCTPRYIGDLEVAFASGTPEADGAVLIAGTGSAAGLVRDHRLVRTADGHGWLLGDDGSGFWLGREALRSLLRALDLGEPIGGLGEAVVQAVLPDRQEGGVAEREGYDLLRDDLIRTVNSRPPVLLAELARTVVAAYDQNDKTAHALVKRAAELLTETVSRLRTTSDNGPLVLAGSVAGESSPVGRLLRQSIRDHFHGEVLTAHDGVGGATWLALGALDPALATRDNHTRLVAPPA</sequence>
<organism evidence="2 3">
    <name type="scientific">Kribbella italica</name>
    <dbReference type="NCBI Taxonomy" id="1540520"/>
    <lineage>
        <taxon>Bacteria</taxon>
        <taxon>Bacillati</taxon>
        <taxon>Actinomycetota</taxon>
        <taxon>Actinomycetes</taxon>
        <taxon>Propionibacteriales</taxon>
        <taxon>Kribbellaceae</taxon>
        <taxon>Kribbella</taxon>
    </lineage>
</organism>
<reference evidence="2 3" key="1">
    <citation type="submission" date="2020-08" db="EMBL/GenBank/DDBJ databases">
        <title>Sequencing the genomes of 1000 actinobacteria strains.</title>
        <authorList>
            <person name="Klenk H.-P."/>
        </authorList>
    </citation>
    <scope>NUCLEOTIDE SEQUENCE [LARGE SCALE GENOMIC DNA]</scope>
    <source>
        <strain evidence="2 3">DSM 28967</strain>
    </source>
</reference>
<dbReference type="InterPro" id="IPR052519">
    <property type="entry name" value="Euk-type_GlcNAc_Kinase"/>
</dbReference>
<dbReference type="Proteomes" id="UP000549971">
    <property type="component" value="Unassembled WGS sequence"/>
</dbReference>
<protein>
    <submittedName>
        <fullName evidence="2">N-acetylglucosamine kinase-like BadF-type ATPase</fullName>
    </submittedName>
</protein>
<dbReference type="AlphaFoldDB" id="A0A7W9JF45"/>
<dbReference type="InterPro" id="IPR043129">
    <property type="entry name" value="ATPase_NBD"/>
</dbReference>
<dbReference type="RefSeq" id="WP_184803440.1">
    <property type="nucleotide sequence ID" value="NZ_JACHMY010000001.1"/>
</dbReference>
<dbReference type="PANTHER" id="PTHR43190">
    <property type="entry name" value="N-ACETYL-D-GLUCOSAMINE KINASE"/>
    <property type="match status" value="1"/>
</dbReference>
<dbReference type="GO" id="GO:0016301">
    <property type="term" value="F:kinase activity"/>
    <property type="evidence" value="ECO:0007669"/>
    <property type="project" value="UniProtKB-KW"/>
</dbReference>